<dbReference type="PANTHER" id="PTHR30004">
    <property type="entry name" value="4-HYDROXYTHREONINE-4-PHOSPHATE DEHYDROGENASE"/>
    <property type="match status" value="1"/>
</dbReference>
<comment type="caution">
    <text evidence="4">The sequence shown here is derived from an EMBL/GenBank/DDBJ whole genome shotgun (WGS) entry which is preliminary data.</text>
</comment>
<dbReference type="Pfam" id="PF04166">
    <property type="entry name" value="PdxA"/>
    <property type="match status" value="1"/>
</dbReference>
<evidence type="ECO:0000256" key="3">
    <source>
        <dbReference type="ARBA" id="ARBA00023027"/>
    </source>
</evidence>
<sequence length="329" mass="34353">MKTVLITLGDSNGLGPELVCRHFLEGASPVDGRYLLIGPETALTWHVARLGGGRFWERLAAPQQAASRDAGVYLYVPERLEGMAVLPGVENVSGGLAAGLSLDVACDLLMGRLAGAIVTGPLSKLALNRAGFAFPGHTEFLAERAGVGPEGVCMHLCGPRLRVSLATTHPPLRQVPDLITRERILTCLRLTHGFVTALGLKTPIAVCGVNPHAGEGGLLGREEIEVVEPAMAEARGEGIDAVGPLPADTVFFRAAAGEFSAVLAMYHDQGLGPLKLLHFHECVNVTLGLPFIRTSVGHGTGFGLVGTGKADLGSFRAAVELARTLLAAG</sequence>
<keyword evidence="1" id="KW-0479">Metal-binding</keyword>
<reference evidence="4 5" key="1">
    <citation type="submission" date="2020-02" db="EMBL/GenBank/DDBJ databases">
        <title>Comparative genomics of sulfur disproportionating microorganisms.</title>
        <authorList>
            <person name="Ward L.M."/>
            <person name="Bertran E."/>
            <person name="Johnston D.T."/>
        </authorList>
    </citation>
    <scope>NUCLEOTIDE SEQUENCE [LARGE SCALE GENOMIC DNA]</scope>
    <source>
        <strain evidence="4 5">DSM 3696</strain>
    </source>
</reference>
<dbReference type="EC" id="1.1.1.262" evidence="4"/>
<dbReference type="Gene3D" id="3.40.718.10">
    <property type="entry name" value="Isopropylmalate Dehydrogenase"/>
    <property type="match status" value="1"/>
</dbReference>
<dbReference type="AlphaFoldDB" id="A0A7K3NLT0"/>
<keyword evidence="2 4" id="KW-0560">Oxidoreductase</keyword>
<dbReference type="SUPFAM" id="SSF53659">
    <property type="entry name" value="Isocitrate/Isopropylmalate dehydrogenase-like"/>
    <property type="match status" value="1"/>
</dbReference>
<keyword evidence="5" id="KW-1185">Reference proteome</keyword>
<dbReference type="GO" id="GO:0050570">
    <property type="term" value="F:4-hydroxythreonine-4-phosphate dehydrogenase activity"/>
    <property type="evidence" value="ECO:0007669"/>
    <property type="project" value="UniProtKB-EC"/>
</dbReference>
<gene>
    <name evidence="4" type="primary">pdxA</name>
    <name evidence="4" type="ORF">G3N56_10405</name>
</gene>
<dbReference type="GO" id="GO:0046872">
    <property type="term" value="F:metal ion binding"/>
    <property type="evidence" value="ECO:0007669"/>
    <property type="project" value="UniProtKB-KW"/>
</dbReference>
<organism evidence="4 5">
    <name type="scientific">Desulfolutivibrio sulfodismutans</name>
    <dbReference type="NCBI Taxonomy" id="63561"/>
    <lineage>
        <taxon>Bacteria</taxon>
        <taxon>Pseudomonadati</taxon>
        <taxon>Thermodesulfobacteriota</taxon>
        <taxon>Desulfovibrionia</taxon>
        <taxon>Desulfovibrionales</taxon>
        <taxon>Desulfovibrionaceae</taxon>
        <taxon>Desulfolutivibrio</taxon>
    </lineage>
</organism>
<proteinExistence type="predicted"/>
<evidence type="ECO:0000256" key="1">
    <source>
        <dbReference type="ARBA" id="ARBA00022723"/>
    </source>
</evidence>
<dbReference type="InterPro" id="IPR005255">
    <property type="entry name" value="PdxA_fam"/>
</dbReference>
<evidence type="ECO:0000313" key="5">
    <source>
        <dbReference type="Proteomes" id="UP000469724"/>
    </source>
</evidence>
<evidence type="ECO:0000313" key="4">
    <source>
        <dbReference type="EMBL" id="NDY57151.1"/>
    </source>
</evidence>
<accession>A0A7K3NLT0</accession>
<evidence type="ECO:0000256" key="2">
    <source>
        <dbReference type="ARBA" id="ARBA00023002"/>
    </source>
</evidence>
<dbReference type="PANTHER" id="PTHR30004:SF6">
    <property type="entry name" value="D-THREONATE 4-PHOSPHATE DEHYDROGENASE"/>
    <property type="match status" value="1"/>
</dbReference>
<name>A0A7K3NLT0_9BACT</name>
<protein>
    <submittedName>
        <fullName evidence="4">4-hydroxythreonine-4-phosphate dehydrogenase PdxA</fullName>
        <ecNumber evidence="4">1.1.1.262</ecNumber>
    </submittedName>
</protein>
<dbReference type="NCBIfam" id="TIGR00557">
    <property type="entry name" value="pdxA"/>
    <property type="match status" value="1"/>
</dbReference>
<dbReference type="GO" id="GO:0051287">
    <property type="term" value="F:NAD binding"/>
    <property type="evidence" value="ECO:0007669"/>
    <property type="project" value="InterPro"/>
</dbReference>
<dbReference type="Proteomes" id="UP000469724">
    <property type="component" value="Unassembled WGS sequence"/>
</dbReference>
<keyword evidence="3" id="KW-0520">NAD</keyword>
<dbReference type="EMBL" id="JAAGRQ010000038">
    <property type="protein sequence ID" value="NDY57151.1"/>
    <property type="molecule type" value="Genomic_DNA"/>
</dbReference>